<keyword evidence="6" id="KW-1185">Reference proteome</keyword>
<evidence type="ECO:0000313" key="5">
    <source>
        <dbReference type="EMBL" id="KAG8063468.1"/>
    </source>
</evidence>
<dbReference type="Pfam" id="PF08263">
    <property type="entry name" value="LRRNT_2"/>
    <property type="match status" value="1"/>
</dbReference>
<sequence>MSSGQSEIQNCHTYDCICIAKVTKYDELLSYKLSQLSRSLNHSHYCSLLIFDLQERRRRRVKLVYGTWRPTSEDLSEARLRDVFLRRFLEHFGPQAAVRVRVPRIKALALLCCSAAFGLQVAAMRPLVLLVGLACLVLVAEAKGAGAGSVTALDDDVLGLIVFKADVVYHEGRLVTCNEDDERPCAWVGITCDPLTSRVPGLSLAVFSLSGKVVRGLLRLESLQSLSLSRNNLSGDLPTDLGRLPYLQSLDVSTNAFSSAIPLSRRASSATAAPSETSRWPTHSPATSRATSAGAPC</sequence>
<evidence type="ECO:0000313" key="6">
    <source>
        <dbReference type="Proteomes" id="UP000729402"/>
    </source>
</evidence>
<name>A0A8J5VYC8_ZIZPA</name>
<keyword evidence="1" id="KW-0433">Leucine-rich repeat</keyword>
<dbReference type="OrthoDB" id="695689at2759"/>
<dbReference type="EMBL" id="JAAALK010000286">
    <property type="protein sequence ID" value="KAG8063468.1"/>
    <property type="molecule type" value="Genomic_DNA"/>
</dbReference>
<dbReference type="PANTHER" id="PTHR48010:SF19">
    <property type="entry name" value="PROTEIN KINASE DOMAIN-CONTAINING PROTEIN"/>
    <property type="match status" value="1"/>
</dbReference>
<organism evidence="5 6">
    <name type="scientific">Zizania palustris</name>
    <name type="common">Northern wild rice</name>
    <dbReference type="NCBI Taxonomy" id="103762"/>
    <lineage>
        <taxon>Eukaryota</taxon>
        <taxon>Viridiplantae</taxon>
        <taxon>Streptophyta</taxon>
        <taxon>Embryophyta</taxon>
        <taxon>Tracheophyta</taxon>
        <taxon>Spermatophyta</taxon>
        <taxon>Magnoliopsida</taxon>
        <taxon>Liliopsida</taxon>
        <taxon>Poales</taxon>
        <taxon>Poaceae</taxon>
        <taxon>BOP clade</taxon>
        <taxon>Oryzoideae</taxon>
        <taxon>Oryzeae</taxon>
        <taxon>Zizaniinae</taxon>
        <taxon>Zizania</taxon>
    </lineage>
</organism>
<evidence type="ECO:0000256" key="3">
    <source>
        <dbReference type="SAM" id="MobiDB-lite"/>
    </source>
</evidence>
<accession>A0A8J5VYC8</accession>
<dbReference type="PANTHER" id="PTHR48010">
    <property type="entry name" value="OS05G0588300 PROTEIN"/>
    <property type="match status" value="1"/>
</dbReference>
<reference evidence="5" key="2">
    <citation type="submission" date="2021-02" db="EMBL/GenBank/DDBJ databases">
        <authorList>
            <person name="Kimball J.A."/>
            <person name="Haas M.W."/>
            <person name="Macchietto M."/>
            <person name="Kono T."/>
            <person name="Duquette J."/>
            <person name="Shao M."/>
        </authorList>
    </citation>
    <scope>NUCLEOTIDE SEQUENCE</scope>
    <source>
        <tissue evidence="5">Fresh leaf tissue</tissue>
    </source>
</reference>
<feature type="compositionally biased region" description="Low complexity" evidence="3">
    <location>
        <begin position="268"/>
        <end position="279"/>
    </location>
</feature>
<feature type="region of interest" description="Disordered" evidence="3">
    <location>
        <begin position="268"/>
        <end position="297"/>
    </location>
</feature>
<gene>
    <name evidence="5" type="ORF">GUJ93_ZPchr0003g17498</name>
</gene>
<dbReference type="AlphaFoldDB" id="A0A8J5VYC8"/>
<dbReference type="InterPro" id="IPR050994">
    <property type="entry name" value="At_inactive_RLKs"/>
</dbReference>
<feature type="domain" description="Leucine-rich repeat-containing N-terminal plant-type" evidence="4">
    <location>
        <begin position="153"/>
        <end position="193"/>
    </location>
</feature>
<keyword evidence="2" id="KW-0677">Repeat</keyword>
<dbReference type="InterPro" id="IPR001611">
    <property type="entry name" value="Leu-rich_rpt"/>
</dbReference>
<evidence type="ECO:0000256" key="2">
    <source>
        <dbReference type="ARBA" id="ARBA00022737"/>
    </source>
</evidence>
<dbReference type="InterPro" id="IPR013210">
    <property type="entry name" value="LRR_N_plant-typ"/>
</dbReference>
<feature type="compositionally biased region" description="Polar residues" evidence="3">
    <location>
        <begin position="280"/>
        <end position="291"/>
    </location>
</feature>
<dbReference type="Pfam" id="PF00560">
    <property type="entry name" value="LRR_1"/>
    <property type="match status" value="1"/>
</dbReference>
<proteinExistence type="predicted"/>
<protein>
    <recommendedName>
        <fullName evidence="4">Leucine-rich repeat-containing N-terminal plant-type domain-containing protein</fullName>
    </recommendedName>
</protein>
<reference evidence="5" key="1">
    <citation type="journal article" date="2021" name="bioRxiv">
        <title>Whole Genome Assembly and Annotation of Northern Wild Rice, Zizania palustris L., Supports a Whole Genome Duplication in the Zizania Genus.</title>
        <authorList>
            <person name="Haas M."/>
            <person name="Kono T."/>
            <person name="Macchietto M."/>
            <person name="Millas R."/>
            <person name="McGilp L."/>
            <person name="Shao M."/>
            <person name="Duquette J."/>
            <person name="Hirsch C.N."/>
            <person name="Kimball J."/>
        </authorList>
    </citation>
    <scope>NUCLEOTIDE SEQUENCE</scope>
    <source>
        <tissue evidence="5">Fresh leaf tissue</tissue>
    </source>
</reference>
<evidence type="ECO:0000256" key="1">
    <source>
        <dbReference type="ARBA" id="ARBA00022614"/>
    </source>
</evidence>
<comment type="caution">
    <text evidence="5">The sequence shown here is derived from an EMBL/GenBank/DDBJ whole genome shotgun (WGS) entry which is preliminary data.</text>
</comment>
<evidence type="ECO:0000259" key="4">
    <source>
        <dbReference type="Pfam" id="PF08263"/>
    </source>
</evidence>
<dbReference type="Proteomes" id="UP000729402">
    <property type="component" value="Unassembled WGS sequence"/>
</dbReference>